<comment type="caution">
    <text evidence="2">The sequence shown here is derived from an EMBL/GenBank/DDBJ whole genome shotgun (WGS) entry which is preliminary data.</text>
</comment>
<dbReference type="SUPFAM" id="SSF53098">
    <property type="entry name" value="Ribonuclease H-like"/>
    <property type="match status" value="1"/>
</dbReference>
<reference evidence="2 3" key="1">
    <citation type="submission" date="2023-01" db="EMBL/GenBank/DDBJ databases">
        <authorList>
            <person name="Whitehead M."/>
        </authorList>
    </citation>
    <scope>NUCLEOTIDE SEQUENCE [LARGE SCALE GENOMIC DNA]</scope>
</reference>
<organism evidence="2 3">
    <name type="scientific">Macrosiphum euphorbiae</name>
    <name type="common">potato aphid</name>
    <dbReference type="NCBI Taxonomy" id="13131"/>
    <lineage>
        <taxon>Eukaryota</taxon>
        <taxon>Metazoa</taxon>
        <taxon>Ecdysozoa</taxon>
        <taxon>Arthropoda</taxon>
        <taxon>Hexapoda</taxon>
        <taxon>Insecta</taxon>
        <taxon>Pterygota</taxon>
        <taxon>Neoptera</taxon>
        <taxon>Paraneoptera</taxon>
        <taxon>Hemiptera</taxon>
        <taxon>Sternorrhyncha</taxon>
        <taxon>Aphidomorpha</taxon>
        <taxon>Aphidoidea</taxon>
        <taxon>Aphididae</taxon>
        <taxon>Macrosiphini</taxon>
        <taxon>Macrosiphum</taxon>
    </lineage>
</organism>
<dbReference type="PANTHER" id="PTHR46791">
    <property type="entry name" value="EXPRESSED PROTEIN"/>
    <property type="match status" value="1"/>
</dbReference>
<keyword evidence="3" id="KW-1185">Reference proteome</keyword>
<dbReference type="InterPro" id="IPR036397">
    <property type="entry name" value="RNaseH_sf"/>
</dbReference>
<dbReference type="InterPro" id="IPR012337">
    <property type="entry name" value="RNaseH-like_sf"/>
</dbReference>
<dbReference type="GO" id="GO:0003676">
    <property type="term" value="F:nucleic acid binding"/>
    <property type="evidence" value="ECO:0007669"/>
    <property type="project" value="InterPro"/>
</dbReference>
<dbReference type="PANTHER" id="PTHR46791:SF13">
    <property type="entry name" value="CLR5 DOMAIN-CONTAINING PROTEIN"/>
    <property type="match status" value="1"/>
</dbReference>
<dbReference type="Gene3D" id="3.30.420.10">
    <property type="entry name" value="Ribonuclease H-like superfamily/Ribonuclease H"/>
    <property type="match status" value="1"/>
</dbReference>
<name>A0AAV0XX85_9HEMI</name>
<dbReference type="EMBL" id="CARXXK010001038">
    <property type="protein sequence ID" value="CAI6372512.1"/>
    <property type="molecule type" value="Genomic_DNA"/>
</dbReference>
<dbReference type="Pfam" id="PF24764">
    <property type="entry name" value="rva_4"/>
    <property type="match status" value="1"/>
</dbReference>
<accession>A0AAV0XX85</accession>
<feature type="domain" description="Integrase core" evidence="1">
    <location>
        <begin position="118"/>
        <end position="293"/>
    </location>
</feature>
<evidence type="ECO:0000313" key="3">
    <source>
        <dbReference type="Proteomes" id="UP001160148"/>
    </source>
</evidence>
<gene>
    <name evidence="2" type="ORF">MEUPH1_LOCUS26369</name>
</gene>
<proteinExistence type="predicted"/>
<dbReference type="Proteomes" id="UP001160148">
    <property type="component" value="Unassembled WGS sequence"/>
</dbReference>
<evidence type="ECO:0000259" key="1">
    <source>
        <dbReference type="Pfam" id="PF24764"/>
    </source>
</evidence>
<protein>
    <recommendedName>
        <fullName evidence="1">Integrase core domain-containing protein</fullName>
    </recommendedName>
</protein>
<evidence type="ECO:0000313" key="2">
    <source>
        <dbReference type="EMBL" id="CAI6372512.1"/>
    </source>
</evidence>
<dbReference type="InterPro" id="IPR058913">
    <property type="entry name" value="Integrase_dom_put"/>
</dbReference>
<dbReference type="AlphaFoldDB" id="A0AAV0XX85"/>
<sequence length="382" mass="45180">MSINNLIENYFHMSFSYNEILTHLSSNGIDISLRTLKRKLKKLGLYKRINYTPMNIVREYLENCILSSNQLHGYKWMHRKCIGVGFVVKQETVRILLKIIDPEGVEIRSRKRLRRRQYYNPGPNYTWHTDCYDKLKPYGISISGCIDGFSRLILWLEAAPSCSDPRAIGSFYLNTVEALRGCPITLRFDKGTENRHIEQFQQFLRRNNTSRRPSFLYGTSPSNQRIESWWSILRKHFTQFWMDVFCQLKNDGLFSGTFLDKNLIRFCFLNIIKKELKEIMQEWNIHRIGKSKNSICCYGRPITMFEIPEEYNTIDFIHTIEISELQLCKNENMYSTNICCDETVYELCNIILAEKRIAIPDDPYSIIDVYIMLRNTIQEIIN</sequence>